<dbReference type="AlphaFoldDB" id="A0A078AP05"/>
<dbReference type="Proteomes" id="UP000039865">
    <property type="component" value="Unassembled WGS sequence"/>
</dbReference>
<dbReference type="EMBL" id="CCKQ01012480">
    <property type="protein sequence ID" value="CDW84100.1"/>
    <property type="molecule type" value="Genomic_DNA"/>
</dbReference>
<evidence type="ECO:0000313" key="2">
    <source>
        <dbReference type="Proteomes" id="UP000039865"/>
    </source>
</evidence>
<evidence type="ECO:0000313" key="1">
    <source>
        <dbReference type="EMBL" id="CDW84100.1"/>
    </source>
</evidence>
<gene>
    <name evidence="1" type="primary">Contig7320.g7819</name>
    <name evidence="1" type="ORF">STYLEM_13157</name>
</gene>
<organism evidence="1 2">
    <name type="scientific">Stylonychia lemnae</name>
    <name type="common">Ciliate</name>
    <dbReference type="NCBI Taxonomy" id="5949"/>
    <lineage>
        <taxon>Eukaryota</taxon>
        <taxon>Sar</taxon>
        <taxon>Alveolata</taxon>
        <taxon>Ciliophora</taxon>
        <taxon>Intramacronucleata</taxon>
        <taxon>Spirotrichea</taxon>
        <taxon>Stichotrichia</taxon>
        <taxon>Sporadotrichida</taxon>
        <taxon>Oxytrichidae</taxon>
        <taxon>Stylonychinae</taxon>
        <taxon>Stylonychia</taxon>
    </lineage>
</organism>
<accession>A0A078AP05</accession>
<reference evidence="1 2" key="1">
    <citation type="submission" date="2014-06" db="EMBL/GenBank/DDBJ databases">
        <authorList>
            <person name="Swart Estienne"/>
        </authorList>
    </citation>
    <scope>NUCLEOTIDE SEQUENCE [LARGE SCALE GENOMIC DNA]</scope>
    <source>
        <strain evidence="1 2">130c</strain>
    </source>
</reference>
<protein>
    <submittedName>
        <fullName evidence="1">Uncharacterized protein</fullName>
    </submittedName>
</protein>
<keyword evidence="2" id="KW-1185">Reference proteome</keyword>
<proteinExistence type="predicted"/>
<name>A0A078AP05_STYLE</name>
<sequence length="222" mass="25250">MLYDYALPQHITSLKETLYGQTRTKGYLNNGSSGASSPSIKNKRSSVEYVKSQQMMASLTLQKFRSSHIELPTQDESAKLKSFGTRNPSLFQTVDRQSILTQFNENNIKSSLLDTNNKTNTKSLKQSFTSQNLLGKPYAGKQKITATAFSVKHPNLIMHPKSLRHTFKFETVSNIKPGKALQQPAVINVNLEQLSAVNIVQEKKNYQRYIKNKLKEFLKDYR</sequence>
<dbReference type="InParanoid" id="A0A078AP05"/>